<dbReference type="PANTHER" id="PTHR24292:SF54">
    <property type="entry name" value="CYP9F3-RELATED"/>
    <property type="match status" value="1"/>
</dbReference>
<dbReference type="InterPro" id="IPR036396">
    <property type="entry name" value="Cyt_P450_sf"/>
</dbReference>
<dbReference type="Pfam" id="PF00067">
    <property type="entry name" value="p450"/>
    <property type="match status" value="1"/>
</dbReference>
<evidence type="ECO:0000256" key="8">
    <source>
        <dbReference type="ARBA" id="ARBA00022848"/>
    </source>
</evidence>
<evidence type="ECO:0000256" key="2">
    <source>
        <dbReference type="ARBA" id="ARBA00004174"/>
    </source>
</evidence>
<dbReference type="SUPFAM" id="SSF48264">
    <property type="entry name" value="Cytochrome P450"/>
    <property type="match status" value="1"/>
</dbReference>
<dbReference type="GO" id="GO:0004497">
    <property type="term" value="F:monooxygenase activity"/>
    <property type="evidence" value="ECO:0007669"/>
    <property type="project" value="UniProtKB-KW"/>
</dbReference>
<dbReference type="GO" id="GO:0005789">
    <property type="term" value="C:endoplasmic reticulum membrane"/>
    <property type="evidence" value="ECO:0007669"/>
    <property type="project" value="UniProtKB-SubCell"/>
</dbReference>
<evidence type="ECO:0000256" key="6">
    <source>
        <dbReference type="ARBA" id="ARBA00022723"/>
    </source>
</evidence>
<proteinExistence type="inferred from homology"/>
<name>A0AAD8A9M8_DIPPU</name>
<dbReference type="AlphaFoldDB" id="A0AAD8A9M8"/>
<reference evidence="13" key="1">
    <citation type="journal article" date="2023" name="IScience">
        <title>Live-bearing cockroach genome reveals convergent evolutionary mechanisms linked to viviparity in insects and beyond.</title>
        <authorList>
            <person name="Fouks B."/>
            <person name="Harrison M.C."/>
            <person name="Mikhailova A.A."/>
            <person name="Marchal E."/>
            <person name="English S."/>
            <person name="Carruthers M."/>
            <person name="Jennings E.C."/>
            <person name="Chiamaka E.L."/>
            <person name="Frigard R.A."/>
            <person name="Pippel M."/>
            <person name="Attardo G.M."/>
            <person name="Benoit J.B."/>
            <person name="Bornberg-Bauer E."/>
            <person name="Tobe S.S."/>
        </authorList>
    </citation>
    <scope>NUCLEOTIDE SEQUENCE</scope>
    <source>
        <strain evidence="13">Stay&amp;Tobe</strain>
    </source>
</reference>
<dbReference type="Proteomes" id="UP001233999">
    <property type="component" value="Unassembled WGS sequence"/>
</dbReference>
<dbReference type="EMBL" id="JASPKZ010003134">
    <property type="protein sequence ID" value="KAJ9593858.1"/>
    <property type="molecule type" value="Genomic_DNA"/>
</dbReference>
<evidence type="ECO:0000313" key="13">
    <source>
        <dbReference type="EMBL" id="KAJ9593858.1"/>
    </source>
</evidence>
<evidence type="ECO:0000256" key="7">
    <source>
        <dbReference type="ARBA" id="ARBA00022824"/>
    </source>
</evidence>
<keyword evidence="8" id="KW-0492">Microsome</keyword>
<dbReference type="InterPro" id="IPR001128">
    <property type="entry name" value="Cyt_P450"/>
</dbReference>
<evidence type="ECO:0000313" key="14">
    <source>
        <dbReference type="Proteomes" id="UP001233999"/>
    </source>
</evidence>
<reference evidence="13" key="2">
    <citation type="submission" date="2023-05" db="EMBL/GenBank/DDBJ databases">
        <authorList>
            <person name="Fouks B."/>
        </authorList>
    </citation>
    <scope>NUCLEOTIDE SEQUENCE</scope>
    <source>
        <strain evidence="13">Stay&amp;Tobe</strain>
        <tissue evidence="13">Testes</tissue>
    </source>
</reference>
<keyword evidence="6" id="KW-0479">Metal-binding</keyword>
<evidence type="ECO:0000256" key="11">
    <source>
        <dbReference type="ARBA" id="ARBA00023033"/>
    </source>
</evidence>
<evidence type="ECO:0000256" key="5">
    <source>
        <dbReference type="ARBA" id="ARBA00022617"/>
    </source>
</evidence>
<evidence type="ECO:0000256" key="12">
    <source>
        <dbReference type="ARBA" id="ARBA00023136"/>
    </source>
</evidence>
<keyword evidence="5" id="KW-0349">Heme</keyword>
<dbReference type="InterPro" id="IPR002402">
    <property type="entry name" value="Cyt_P450_E_grp-II"/>
</dbReference>
<dbReference type="GO" id="GO:0020037">
    <property type="term" value="F:heme binding"/>
    <property type="evidence" value="ECO:0007669"/>
    <property type="project" value="InterPro"/>
</dbReference>
<keyword evidence="11" id="KW-0503">Monooxygenase</keyword>
<keyword evidence="7" id="KW-0256">Endoplasmic reticulum</keyword>
<dbReference type="GO" id="GO:0005506">
    <property type="term" value="F:iron ion binding"/>
    <property type="evidence" value="ECO:0007669"/>
    <property type="project" value="InterPro"/>
</dbReference>
<comment type="caution">
    <text evidence="13">The sequence shown here is derived from an EMBL/GenBank/DDBJ whole genome shotgun (WGS) entry which is preliminary data.</text>
</comment>
<sequence length="251" mass="29620">MQWTIICLLVCLIYYYSTATYNYWKNKGIPYLKPLPLFGNSMKTITLVQPLEEGLKELYFRLNPHPFGGYYDLRTPLLLVRDPELLKHIMVKDYNYFQERGLEFNDELEPLTGNLMTVGGERWRHLRTKLSPAFTSTKLKHMFELTTQVTENLKLFLNDRIREDGHIQECRSLMAKFTTDVIGSCFFEVTKFFLELTEKTLEYREKNNIIRKDLMELLKQLKNKGSIITELDEIDELESSSVINEHKKGQN</sequence>
<evidence type="ECO:0000256" key="10">
    <source>
        <dbReference type="ARBA" id="ARBA00023004"/>
    </source>
</evidence>
<protein>
    <recommendedName>
        <fullName evidence="15">Cytochrome P450</fullName>
    </recommendedName>
</protein>
<keyword evidence="9" id="KW-0560">Oxidoreductase</keyword>
<dbReference type="PANTHER" id="PTHR24292">
    <property type="entry name" value="CYTOCHROME P450"/>
    <property type="match status" value="1"/>
</dbReference>
<evidence type="ECO:0000256" key="9">
    <source>
        <dbReference type="ARBA" id="ARBA00023002"/>
    </source>
</evidence>
<keyword evidence="14" id="KW-1185">Reference proteome</keyword>
<evidence type="ECO:0000256" key="1">
    <source>
        <dbReference type="ARBA" id="ARBA00001971"/>
    </source>
</evidence>
<keyword evidence="10" id="KW-0408">Iron</keyword>
<dbReference type="InterPro" id="IPR050476">
    <property type="entry name" value="Insect_CytP450_Detox"/>
</dbReference>
<comment type="subcellular location">
    <subcellularLocation>
        <location evidence="3">Endoplasmic reticulum membrane</location>
        <topology evidence="3">Peripheral membrane protein</topology>
    </subcellularLocation>
    <subcellularLocation>
        <location evidence="2">Microsome membrane</location>
        <topology evidence="2">Peripheral membrane protein</topology>
    </subcellularLocation>
</comment>
<organism evidence="13 14">
    <name type="scientific">Diploptera punctata</name>
    <name type="common">Pacific beetle cockroach</name>
    <dbReference type="NCBI Taxonomy" id="6984"/>
    <lineage>
        <taxon>Eukaryota</taxon>
        <taxon>Metazoa</taxon>
        <taxon>Ecdysozoa</taxon>
        <taxon>Arthropoda</taxon>
        <taxon>Hexapoda</taxon>
        <taxon>Insecta</taxon>
        <taxon>Pterygota</taxon>
        <taxon>Neoptera</taxon>
        <taxon>Polyneoptera</taxon>
        <taxon>Dictyoptera</taxon>
        <taxon>Blattodea</taxon>
        <taxon>Blaberoidea</taxon>
        <taxon>Blaberidae</taxon>
        <taxon>Diplopterinae</taxon>
        <taxon>Diploptera</taxon>
    </lineage>
</organism>
<dbReference type="GO" id="GO:0016705">
    <property type="term" value="F:oxidoreductase activity, acting on paired donors, with incorporation or reduction of molecular oxygen"/>
    <property type="evidence" value="ECO:0007669"/>
    <property type="project" value="InterPro"/>
</dbReference>
<accession>A0AAD8A9M8</accession>
<comment type="cofactor">
    <cofactor evidence="1">
        <name>heme</name>
        <dbReference type="ChEBI" id="CHEBI:30413"/>
    </cofactor>
</comment>
<evidence type="ECO:0000256" key="3">
    <source>
        <dbReference type="ARBA" id="ARBA00004406"/>
    </source>
</evidence>
<dbReference type="Gene3D" id="1.10.630.10">
    <property type="entry name" value="Cytochrome P450"/>
    <property type="match status" value="1"/>
</dbReference>
<evidence type="ECO:0008006" key="15">
    <source>
        <dbReference type="Google" id="ProtNLM"/>
    </source>
</evidence>
<dbReference type="PRINTS" id="PR00464">
    <property type="entry name" value="EP450II"/>
</dbReference>
<comment type="similarity">
    <text evidence="4">Belongs to the cytochrome P450 family.</text>
</comment>
<evidence type="ECO:0000256" key="4">
    <source>
        <dbReference type="ARBA" id="ARBA00010617"/>
    </source>
</evidence>
<gene>
    <name evidence="13" type="ORF">L9F63_027499</name>
</gene>
<keyword evidence="12" id="KW-0472">Membrane</keyword>